<keyword evidence="2" id="KW-0436">Ligase</keyword>
<accession>A0A0B6ANY8</accession>
<dbReference type="InterPro" id="IPR042099">
    <property type="entry name" value="ANL_N_sf"/>
</dbReference>
<dbReference type="Pfam" id="PF13193">
    <property type="entry name" value="AMP-binding_C"/>
    <property type="match status" value="1"/>
</dbReference>
<evidence type="ECO:0000313" key="5">
    <source>
        <dbReference type="EMBL" id="AJI22343.1"/>
    </source>
</evidence>
<dbReference type="Pfam" id="PF00501">
    <property type="entry name" value="AMP-binding"/>
    <property type="match status" value="1"/>
</dbReference>
<proteinExistence type="inferred from homology"/>
<dbReference type="InterPro" id="IPR020845">
    <property type="entry name" value="AMP-binding_CS"/>
</dbReference>
<dbReference type="GeneID" id="93642819"/>
<feature type="domain" description="AMP-binding enzyme C-terminal" evidence="4">
    <location>
        <begin position="415"/>
        <end position="489"/>
    </location>
</feature>
<protein>
    <submittedName>
        <fullName evidence="5">AMP-binding enzyme family protein</fullName>
    </submittedName>
</protein>
<evidence type="ECO:0000256" key="2">
    <source>
        <dbReference type="ARBA" id="ARBA00022598"/>
    </source>
</evidence>
<dbReference type="Proteomes" id="UP000031829">
    <property type="component" value="Chromosome"/>
</dbReference>
<dbReference type="PANTHER" id="PTHR43767:SF1">
    <property type="entry name" value="NONRIBOSOMAL PEPTIDE SYNTHASE PES1 (EUROFUNG)-RELATED"/>
    <property type="match status" value="1"/>
</dbReference>
<evidence type="ECO:0000313" key="6">
    <source>
        <dbReference type="Proteomes" id="UP000031829"/>
    </source>
</evidence>
<dbReference type="InterPro" id="IPR045851">
    <property type="entry name" value="AMP-bd_C_sf"/>
</dbReference>
<gene>
    <name evidence="5" type="ORF">BG04_4833</name>
</gene>
<dbReference type="RefSeq" id="WP_034651907.1">
    <property type="nucleotide sequence ID" value="NZ_BCVB01000004.1"/>
</dbReference>
<reference evidence="5 6" key="1">
    <citation type="journal article" date="2015" name="Genome Announc.">
        <title>Complete genome sequences for 35 biothreat assay-relevant bacillus species.</title>
        <authorList>
            <person name="Johnson S.L."/>
            <person name="Daligault H.E."/>
            <person name="Davenport K.W."/>
            <person name="Jaissle J."/>
            <person name="Frey K.G."/>
            <person name="Ladner J.T."/>
            <person name="Broomall S.M."/>
            <person name="Bishop-Lilly K.A."/>
            <person name="Bruce D.C."/>
            <person name="Gibbons H.S."/>
            <person name="Coyne S.R."/>
            <person name="Lo C.C."/>
            <person name="Meincke L."/>
            <person name="Munk A.C."/>
            <person name="Koroleva G.I."/>
            <person name="Rosenzweig C.N."/>
            <person name="Palacios G.F."/>
            <person name="Redden C.L."/>
            <person name="Minogue T.D."/>
            <person name="Chain P.S."/>
        </authorList>
    </citation>
    <scope>NUCLEOTIDE SEQUENCE [LARGE SCALE GENOMIC DNA]</scope>
    <source>
        <strain evidence="6">ATCC 14581 / DSM 32 / JCM 2506 / NBRC 15308 / NCIMB 9376 / NCTC 10342 / NRRL B-14308 / VKM B-512</strain>
    </source>
</reference>
<dbReference type="AlphaFoldDB" id="A0A0B6ANY8"/>
<dbReference type="KEGG" id="bmeg:BG04_4833"/>
<dbReference type="GO" id="GO:0016878">
    <property type="term" value="F:acid-thiol ligase activity"/>
    <property type="evidence" value="ECO:0007669"/>
    <property type="project" value="UniProtKB-ARBA"/>
</dbReference>
<dbReference type="InterPro" id="IPR025110">
    <property type="entry name" value="AMP-bd_C"/>
</dbReference>
<evidence type="ECO:0000259" key="3">
    <source>
        <dbReference type="Pfam" id="PF00501"/>
    </source>
</evidence>
<comment type="similarity">
    <text evidence="1">Belongs to the ATP-dependent AMP-binding enzyme family.</text>
</comment>
<dbReference type="Gene3D" id="3.30.300.30">
    <property type="match status" value="1"/>
</dbReference>
<feature type="domain" description="AMP-dependent synthetase/ligase" evidence="3">
    <location>
        <begin position="9"/>
        <end position="365"/>
    </location>
</feature>
<dbReference type="SUPFAM" id="SSF56801">
    <property type="entry name" value="Acetyl-CoA synthetase-like"/>
    <property type="match status" value="1"/>
</dbReference>
<dbReference type="EMBL" id="CP009920">
    <property type="protein sequence ID" value="AJI22343.1"/>
    <property type="molecule type" value="Genomic_DNA"/>
</dbReference>
<evidence type="ECO:0000259" key="4">
    <source>
        <dbReference type="Pfam" id="PF13193"/>
    </source>
</evidence>
<evidence type="ECO:0000256" key="1">
    <source>
        <dbReference type="ARBA" id="ARBA00006432"/>
    </source>
</evidence>
<dbReference type="InterPro" id="IPR050237">
    <property type="entry name" value="ATP-dep_AMP-bd_enzyme"/>
</dbReference>
<name>A0A0B6ANY8_PRIM2</name>
<dbReference type="PROSITE" id="PS00455">
    <property type="entry name" value="AMP_BINDING"/>
    <property type="match status" value="1"/>
</dbReference>
<dbReference type="InterPro" id="IPR000873">
    <property type="entry name" value="AMP-dep_synth/lig_dom"/>
</dbReference>
<dbReference type="HOGENOM" id="CLU_000022_59_10_9"/>
<sequence length="503" mass="55823">MNTLQYLVAERAEISPQHEALVEHNERYTFNEFHEKVNQLSHYFLEKGIQKGDRIGVLAHTSIAYPVVTMGILQVGAVVVPLSKSMTPYELDSIITSGQLKAIIHHNEFTSVLEKAEQTEGLSFTLKIEDAKEFTTQFSAYNTNTPEALPEVLPEDLALMMFTSGTTGKSKGCMIAHGSVSAFLNSGGQEKRANIDKNMRYLFVHPFFHMSSMSILFMCINTGNTMVCSEETDPAKVIEVIEKENIKMLFALPPALKYIVEELEKGDHYDFPLKLAVSGGTKVSESLIEQYDRNGMILAQGYGSTEAWIISSWHPQMGWKKVSSAGKPAPHVEVKIVDPDTRQEVPTGEKGEVLVRSPYLFKGYWQNEEATNAVLQDGWLAMGDAGRLDEDGFLYIEGRYKDVIVYGGDNIYPDQVEEVVLAADGVLEATVVGMPDDVYGEVPYAFVVKQEASALTEEDVVNFCKERLAPYKVPTVVFVSSLPKNSVGKVLKNEVKKQALAHA</sequence>
<organism evidence="5 6">
    <name type="scientific">Priestia megaterium (strain ATCC 14581 / DSM 32 / CCUG 1817 / JCM 2506 / NBRC 15308 / NCIMB 9376 / NCTC 10342 / NRRL B-14308 / VKM B-512 / Ford 19)</name>
    <name type="common">Bacillus megaterium</name>
    <dbReference type="NCBI Taxonomy" id="1348623"/>
    <lineage>
        <taxon>Bacteria</taxon>
        <taxon>Bacillati</taxon>
        <taxon>Bacillota</taxon>
        <taxon>Bacilli</taxon>
        <taxon>Bacillales</taxon>
        <taxon>Bacillaceae</taxon>
        <taxon>Priestia</taxon>
    </lineage>
</organism>
<dbReference type="PANTHER" id="PTHR43767">
    <property type="entry name" value="LONG-CHAIN-FATTY-ACID--COA LIGASE"/>
    <property type="match status" value="1"/>
</dbReference>
<dbReference type="Gene3D" id="3.40.50.12780">
    <property type="entry name" value="N-terminal domain of ligase-like"/>
    <property type="match status" value="1"/>
</dbReference>
<dbReference type="FunFam" id="3.30.300.30:FF:000008">
    <property type="entry name" value="2,3-dihydroxybenzoate-AMP ligase"/>
    <property type="match status" value="1"/>
</dbReference>